<evidence type="ECO:0008006" key="8">
    <source>
        <dbReference type="Google" id="ProtNLM"/>
    </source>
</evidence>
<dbReference type="RefSeq" id="WP_249307359.1">
    <property type="nucleotide sequence ID" value="NZ_JACRSZ010000003.1"/>
</dbReference>
<proteinExistence type="predicted"/>
<name>A0ABR7N7K6_9FIRM</name>
<feature type="transmembrane region" description="Helical" evidence="5">
    <location>
        <begin position="181"/>
        <end position="200"/>
    </location>
</feature>
<feature type="transmembrane region" description="Helical" evidence="5">
    <location>
        <begin position="125"/>
        <end position="146"/>
    </location>
</feature>
<gene>
    <name evidence="6" type="ORF">H8716_04650</name>
</gene>
<protein>
    <recommendedName>
        <fullName evidence="8">Rhomboid family intramembrane serine protease</fullName>
    </recommendedName>
</protein>
<comment type="caution">
    <text evidence="6">The sequence shown here is derived from an EMBL/GenBank/DDBJ whole genome shotgun (WGS) entry which is preliminary data.</text>
</comment>
<organism evidence="6 7">
    <name type="scientific">Jingyaoa shaoxingensis</name>
    <dbReference type="NCBI Taxonomy" id="2763671"/>
    <lineage>
        <taxon>Bacteria</taxon>
        <taxon>Bacillati</taxon>
        <taxon>Bacillota</taxon>
        <taxon>Clostridia</taxon>
        <taxon>Lachnospirales</taxon>
        <taxon>Lachnospiraceae</taxon>
        <taxon>Jingyaoa</taxon>
    </lineage>
</organism>
<evidence type="ECO:0000313" key="6">
    <source>
        <dbReference type="EMBL" id="MBC8572378.1"/>
    </source>
</evidence>
<sequence>MKLLNKMERKFGRYAVRNLSAYIIAFYVAGYLMEVFTPDIFNYLTLEPYYILHGQVWRIVTWLLVPPSSLDLFTIIMLFFYYSVGNTLEHTWGAFRYNVYIFGGVLAMVLGSFILYGILGGNVMFGTLFTTYYVNLSIFLAFSATYPDTQVMLYFLIPIKMKWLGIFYAVILVLNFISSGWIYKIMMVMSMLNFIVYFIGTRNLKRYSYQNQKRKWNYQKAMNQGRPTEHKNANGTITRHKCAVCGRTELDGDNLEFRFCSKCDGNYEYCQDHLFTHEHVHRS</sequence>
<evidence type="ECO:0000313" key="7">
    <source>
        <dbReference type="Proteomes" id="UP000657421"/>
    </source>
</evidence>
<feature type="transmembrane region" description="Helical" evidence="5">
    <location>
        <begin position="153"/>
        <end position="175"/>
    </location>
</feature>
<evidence type="ECO:0000256" key="2">
    <source>
        <dbReference type="ARBA" id="ARBA00022692"/>
    </source>
</evidence>
<evidence type="ECO:0000256" key="4">
    <source>
        <dbReference type="ARBA" id="ARBA00023136"/>
    </source>
</evidence>
<dbReference type="Gene3D" id="1.20.1540.10">
    <property type="entry name" value="Rhomboid-like"/>
    <property type="match status" value="1"/>
</dbReference>
<keyword evidence="3 5" id="KW-1133">Transmembrane helix</keyword>
<dbReference type="InterPro" id="IPR035952">
    <property type="entry name" value="Rhomboid-like_sf"/>
</dbReference>
<feature type="transmembrane region" description="Helical" evidence="5">
    <location>
        <begin position="21"/>
        <end position="41"/>
    </location>
</feature>
<dbReference type="EMBL" id="JACRSZ010000003">
    <property type="protein sequence ID" value="MBC8572378.1"/>
    <property type="molecule type" value="Genomic_DNA"/>
</dbReference>
<evidence type="ECO:0000256" key="1">
    <source>
        <dbReference type="ARBA" id="ARBA00004141"/>
    </source>
</evidence>
<keyword evidence="7" id="KW-1185">Reference proteome</keyword>
<reference evidence="6 7" key="1">
    <citation type="submission" date="2020-08" db="EMBL/GenBank/DDBJ databases">
        <title>Genome public.</title>
        <authorList>
            <person name="Liu C."/>
            <person name="Sun Q."/>
        </authorList>
    </citation>
    <scope>NUCLEOTIDE SEQUENCE [LARGE SCALE GENOMIC DNA]</scope>
    <source>
        <strain evidence="6 7">NSJ-46</strain>
    </source>
</reference>
<dbReference type="SUPFAM" id="SSF144091">
    <property type="entry name" value="Rhomboid-like"/>
    <property type="match status" value="1"/>
</dbReference>
<evidence type="ECO:0000256" key="5">
    <source>
        <dbReference type="SAM" id="Phobius"/>
    </source>
</evidence>
<accession>A0ABR7N7K6</accession>
<feature type="transmembrane region" description="Helical" evidence="5">
    <location>
        <begin position="61"/>
        <end position="85"/>
    </location>
</feature>
<feature type="transmembrane region" description="Helical" evidence="5">
    <location>
        <begin position="97"/>
        <end position="119"/>
    </location>
</feature>
<keyword evidence="2 5" id="KW-0812">Transmembrane</keyword>
<comment type="subcellular location">
    <subcellularLocation>
        <location evidence="1">Membrane</location>
        <topology evidence="1">Multi-pass membrane protein</topology>
    </subcellularLocation>
</comment>
<dbReference type="Proteomes" id="UP000657421">
    <property type="component" value="Unassembled WGS sequence"/>
</dbReference>
<keyword evidence="4 5" id="KW-0472">Membrane</keyword>
<evidence type="ECO:0000256" key="3">
    <source>
        <dbReference type="ARBA" id="ARBA00022989"/>
    </source>
</evidence>